<evidence type="ECO:0000313" key="6">
    <source>
        <dbReference type="Proteomes" id="UP000466578"/>
    </source>
</evidence>
<evidence type="ECO:0000259" key="4">
    <source>
        <dbReference type="PROSITE" id="PS51737"/>
    </source>
</evidence>
<dbReference type="InterPro" id="IPR006119">
    <property type="entry name" value="Resolv_N"/>
</dbReference>
<dbReference type="Pfam" id="PF13408">
    <property type="entry name" value="Zn_ribbon_recom"/>
    <property type="match status" value="1"/>
</dbReference>
<dbReference type="PROSITE" id="PS51736">
    <property type="entry name" value="RECOMBINASES_3"/>
    <property type="match status" value="1"/>
</dbReference>
<protein>
    <submittedName>
        <fullName evidence="5">Integrase</fullName>
    </submittedName>
</protein>
<organism evidence="5 6">
    <name type="scientific">Mycobacterium paraintracellulare</name>
    <dbReference type="NCBI Taxonomy" id="1138383"/>
    <lineage>
        <taxon>Bacteria</taxon>
        <taxon>Bacillati</taxon>
        <taxon>Actinomycetota</taxon>
        <taxon>Actinomycetes</taxon>
        <taxon>Mycobacteriales</taxon>
        <taxon>Mycobacteriaceae</taxon>
        <taxon>Mycobacterium</taxon>
        <taxon>Mycobacterium avium complex (MAC)</taxon>
    </lineage>
</organism>
<dbReference type="Pfam" id="PF00239">
    <property type="entry name" value="Resolvase"/>
    <property type="match status" value="1"/>
</dbReference>
<accession>A0ABM7K840</accession>
<dbReference type="SUPFAM" id="SSF53041">
    <property type="entry name" value="Resolvase-like"/>
    <property type="match status" value="1"/>
</dbReference>
<dbReference type="PANTHER" id="PTHR30461">
    <property type="entry name" value="DNA-INVERTASE FROM LAMBDOID PROPHAGE"/>
    <property type="match status" value="1"/>
</dbReference>
<dbReference type="PROSITE" id="PS51737">
    <property type="entry name" value="RECOMBINASE_DNA_BIND"/>
    <property type="match status" value="1"/>
</dbReference>
<dbReference type="GeneID" id="45452726"/>
<evidence type="ECO:0000259" key="3">
    <source>
        <dbReference type="PROSITE" id="PS51736"/>
    </source>
</evidence>
<feature type="domain" description="Resolvase/invertase-type recombinase catalytic" evidence="3">
    <location>
        <begin position="4"/>
        <end position="151"/>
    </location>
</feature>
<sequence>MTLRALVVIRLSRVTDETTSPERQREACEQLCRERGFEIVDVATDLDVSGSVDPFTRPVLGRWLAERHDKFDCLVAWRVDRLTRSIRHLRRLVDWAEDHGKLIVSATEPHFDMASPFAAVLIALLGTVAEMELAAISERNRSAARHNIKAGKYRGGLPPWGYVPDKSSGEWRLIKDDEQVVVIEEVVKRVLRREPLRSIAHDLTERGVPTPKDSFAKRQGREAKGLGWSSGRLKQSLTSEALLGYAMSGGQPVRAEDGSPIIRAEPILTRDKFDRLRKELESRENRKEPYARTTALLLRVIYCGCGKQMYSLKGGKGRQYRYRCASAQYKTNCGGPSCLAPEADQLVETSILQLLGDSERLEKEWDAGDDHSAELADVDAELADLAGQLGTAAFRPGTPQRLRLNDRIERLSQRQAELSRDVSRPAGWVWRPTGERFGDWWASQDVVGRNVWLRDAGVRLIFDGRYNLDLGDVETMTKQLQPAGAIAEYQRMFAAMTESGIAGTEINGDDVVIHYRDGTTERVTLA</sequence>
<name>A0ABM7K840_9MYCO</name>
<dbReference type="Gene3D" id="3.90.1750.20">
    <property type="entry name" value="Putative Large Serine Recombinase, Chain B, Domain 2"/>
    <property type="match status" value="1"/>
</dbReference>
<dbReference type="SMART" id="SM00857">
    <property type="entry name" value="Resolvase"/>
    <property type="match status" value="1"/>
</dbReference>
<dbReference type="Pfam" id="PF07508">
    <property type="entry name" value="Recombinase"/>
    <property type="match status" value="1"/>
</dbReference>
<dbReference type="Proteomes" id="UP000466578">
    <property type="component" value="Chromosome"/>
</dbReference>
<feature type="domain" description="Recombinase" evidence="4">
    <location>
        <begin position="159"/>
        <end position="286"/>
    </location>
</feature>
<keyword evidence="6" id="KW-1185">Reference proteome</keyword>
<reference evidence="5 6" key="1">
    <citation type="journal article" date="2019" name="Emerg. Microbes Infect.">
        <title>Comprehensive subspecies identification of 175 nontuberculous mycobacteria species based on 7547 genomic profiles.</title>
        <authorList>
            <person name="Matsumoto Y."/>
            <person name="Kinjo T."/>
            <person name="Motooka D."/>
            <person name="Nabeya D."/>
            <person name="Jung N."/>
            <person name="Uechi K."/>
            <person name="Horii T."/>
            <person name="Iida T."/>
            <person name="Fujita J."/>
            <person name="Nakamura S."/>
        </authorList>
    </citation>
    <scope>NUCLEOTIDE SEQUENCE [LARGE SCALE GENOMIC DNA]</scope>
    <source>
        <strain evidence="5 6">JCM 30622</strain>
    </source>
</reference>
<dbReference type="EMBL" id="AP022597">
    <property type="protein sequence ID" value="BBY70126.1"/>
    <property type="molecule type" value="Genomic_DNA"/>
</dbReference>
<dbReference type="InterPro" id="IPR011109">
    <property type="entry name" value="DNA_bind_recombinase_dom"/>
</dbReference>
<keyword evidence="1" id="KW-0238">DNA-binding</keyword>
<proteinExistence type="predicted"/>
<keyword evidence="2" id="KW-0233">DNA recombination</keyword>
<evidence type="ECO:0000313" key="5">
    <source>
        <dbReference type="EMBL" id="BBY70126.1"/>
    </source>
</evidence>
<gene>
    <name evidence="5" type="ORF">MPRI_23130</name>
</gene>
<dbReference type="PANTHER" id="PTHR30461:SF2">
    <property type="entry name" value="SERINE RECOMBINASE PINE-RELATED"/>
    <property type="match status" value="1"/>
</dbReference>
<dbReference type="InterPro" id="IPR025827">
    <property type="entry name" value="Zn_ribbon_recom_dom"/>
</dbReference>
<dbReference type="Gene3D" id="3.40.50.1390">
    <property type="entry name" value="Resolvase, N-terminal catalytic domain"/>
    <property type="match status" value="1"/>
</dbReference>
<dbReference type="InterPro" id="IPR038109">
    <property type="entry name" value="DNA_bind_recomb_sf"/>
</dbReference>
<evidence type="ECO:0000256" key="2">
    <source>
        <dbReference type="ARBA" id="ARBA00023172"/>
    </source>
</evidence>
<dbReference type="InterPro" id="IPR050639">
    <property type="entry name" value="SSR_resolvase"/>
</dbReference>
<dbReference type="InterPro" id="IPR036162">
    <property type="entry name" value="Resolvase-like_N_sf"/>
</dbReference>
<evidence type="ECO:0000256" key="1">
    <source>
        <dbReference type="ARBA" id="ARBA00023125"/>
    </source>
</evidence>
<dbReference type="RefSeq" id="WP_080587977.1">
    <property type="nucleotide sequence ID" value="NC_016948.1"/>
</dbReference>
<dbReference type="CDD" id="cd00338">
    <property type="entry name" value="Ser_Recombinase"/>
    <property type="match status" value="1"/>
</dbReference>